<evidence type="ECO:0000256" key="3">
    <source>
        <dbReference type="ARBA" id="ARBA00022475"/>
    </source>
</evidence>
<keyword evidence="2" id="KW-0813">Transport</keyword>
<dbReference type="GO" id="GO:0015226">
    <property type="term" value="F:carnitine transmembrane transporter activity"/>
    <property type="evidence" value="ECO:0007669"/>
    <property type="project" value="TreeGrafter"/>
</dbReference>
<keyword evidence="4" id="KW-0472">Membrane</keyword>
<feature type="signal peptide" evidence="5">
    <location>
        <begin position="1"/>
        <end position="29"/>
    </location>
</feature>
<dbReference type="CDD" id="cd13639">
    <property type="entry name" value="PBP2_OpuAC_like"/>
    <property type="match status" value="1"/>
</dbReference>
<name>A0A2M9CDR6_9CELL</name>
<dbReference type="SUPFAM" id="SSF53850">
    <property type="entry name" value="Periplasmic binding protein-like II"/>
    <property type="match status" value="1"/>
</dbReference>
<evidence type="ECO:0000313" key="8">
    <source>
        <dbReference type="Proteomes" id="UP000231693"/>
    </source>
</evidence>
<evidence type="ECO:0000259" key="6">
    <source>
        <dbReference type="Pfam" id="PF04069"/>
    </source>
</evidence>
<dbReference type="EMBL" id="PGFE01000004">
    <property type="protein sequence ID" value="PJJ70005.1"/>
    <property type="molecule type" value="Genomic_DNA"/>
</dbReference>
<feature type="domain" description="ABC-type glycine betaine transport system substrate-binding" evidence="6">
    <location>
        <begin position="45"/>
        <end position="280"/>
    </location>
</feature>
<proteinExistence type="predicted"/>
<reference evidence="7 8" key="1">
    <citation type="submission" date="2017-11" db="EMBL/GenBank/DDBJ databases">
        <title>Genomic Encyclopedia of Archaeal and Bacterial Type Strains, Phase II (KMG-II): From Individual Species to Whole Genera.</title>
        <authorList>
            <person name="Goeker M."/>
        </authorList>
    </citation>
    <scope>NUCLEOTIDE SEQUENCE [LARGE SCALE GENOMIC DNA]</scope>
    <source>
        <strain evidence="7 8">DSM 25478</strain>
    </source>
</reference>
<evidence type="ECO:0000313" key="7">
    <source>
        <dbReference type="EMBL" id="PJJ70005.1"/>
    </source>
</evidence>
<keyword evidence="5" id="KW-0732">Signal</keyword>
<evidence type="ECO:0000256" key="2">
    <source>
        <dbReference type="ARBA" id="ARBA00022448"/>
    </source>
</evidence>
<accession>A0A2M9CDR6</accession>
<dbReference type="Pfam" id="PF04069">
    <property type="entry name" value="OpuAC"/>
    <property type="match status" value="1"/>
</dbReference>
<comment type="caution">
    <text evidence="7">The sequence shown here is derived from an EMBL/GenBank/DDBJ whole genome shotgun (WGS) entry which is preliminary data.</text>
</comment>
<dbReference type="PANTHER" id="PTHR47737:SF1">
    <property type="entry name" value="GLYCINE BETAINE_PROLINE BETAINE TRANSPORT SYSTEM PERMEASE PROTEIN PROW"/>
    <property type="match status" value="1"/>
</dbReference>
<dbReference type="OrthoDB" id="9787902at2"/>
<evidence type="ECO:0000256" key="5">
    <source>
        <dbReference type="SAM" id="SignalP"/>
    </source>
</evidence>
<evidence type="ECO:0000256" key="4">
    <source>
        <dbReference type="ARBA" id="ARBA00023136"/>
    </source>
</evidence>
<dbReference type="GO" id="GO:0015871">
    <property type="term" value="P:choline transport"/>
    <property type="evidence" value="ECO:0007669"/>
    <property type="project" value="TreeGrafter"/>
</dbReference>
<comment type="subcellular location">
    <subcellularLocation>
        <location evidence="1">Cell membrane</location>
    </subcellularLocation>
</comment>
<dbReference type="PANTHER" id="PTHR47737">
    <property type="entry name" value="GLYCINE BETAINE/PROLINE BETAINE TRANSPORT SYSTEM PERMEASE PROTEIN PROW"/>
    <property type="match status" value="1"/>
</dbReference>
<dbReference type="GO" id="GO:0031460">
    <property type="term" value="P:glycine betaine transport"/>
    <property type="evidence" value="ECO:0007669"/>
    <property type="project" value="TreeGrafter"/>
</dbReference>
<dbReference type="Proteomes" id="UP000231693">
    <property type="component" value="Unassembled WGS sequence"/>
</dbReference>
<sequence>MFSALSTRRRAAAAVTATVALGLGLTACSSDDSTDAAGGGDDMNVSIGIPSGWDEGIAVSNLWKAVLEDKGYTVDTQTADVGVIFTGLAGGDFDLMFDTWLPTTHASYIEKYGDDLEDLGTWYDDAKLTIAVNEDSPAQTIADLATMGDDYGNRLVGIEAGAGLTEATQDNVIPTYGLEDMDYVISSTPAMLAELKGATDKGDNIAVTLWRPHWAYDAFPIRDLEDPEGTLGAAESIHTYGPKGFSEDHSELAGWLEDFTLTDEQLFSLENTLFNDDAYTDDVDAGVQAWLDENPNFIDSVTGE</sequence>
<evidence type="ECO:0000256" key="1">
    <source>
        <dbReference type="ARBA" id="ARBA00004236"/>
    </source>
</evidence>
<gene>
    <name evidence="7" type="ORF">CLV28_2482</name>
</gene>
<dbReference type="RefSeq" id="WP_100423625.1">
    <property type="nucleotide sequence ID" value="NZ_BOOX01000007.1"/>
</dbReference>
<dbReference type="InterPro" id="IPR007210">
    <property type="entry name" value="ABC_Gly_betaine_transp_sub-bd"/>
</dbReference>
<dbReference type="GO" id="GO:0005275">
    <property type="term" value="F:amine transmembrane transporter activity"/>
    <property type="evidence" value="ECO:0007669"/>
    <property type="project" value="TreeGrafter"/>
</dbReference>
<dbReference type="AlphaFoldDB" id="A0A2M9CDR6"/>
<protein>
    <submittedName>
        <fullName evidence="7">Glycine betaine/proline transport system substrate-binding protein</fullName>
    </submittedName>
</protein>
<organism evidence="7 8">
    <name type="scientific">Sediminihabitans luteus</name>
    <dbReference type="NCBI Taxonomy" id="1138585"/>
    <lineage>
        <taxon>Bacteria</taxon>
        <taxon>Bacillati</taxon>
        <taxon>Actinomycetota</taxon>
        <taxon>Actinomycetes</taxon>
        <taxon>Micrococcales</taxon>
        <taxon>Cellulomonadaceae</taxon>
        <taxon>Sediminihabitans</taxon>
    </lineage>
</organism>
<feature type="chain" id="PRO_5039664403" evidence="5">
    <location>
        <begin position="30"/>
        <end position="304"/>
    </location>
</feature>
<keyword evidence="3" id="KW-1003">Cell membrane</keyword>
<dbReference type="GO" id="GO:0043190">
    <property type="term" value="C:ATP-binding cassette (ABC) transporter complex"/>
    <property type="evidence" value="ECO:0007669"/>
    <property type="project" value="InterPro"/>
</dbReference>
<dbReference type="Gene3D" id="3.40.190.100">
    <property type="entry name" value="Glycine betaine-binding periplasmic protein, domain 2"/>
    <property type="match status" value="1"/>
</dbReference>
<dbReference type="Gene3D" id="3.40.190.10">
    <property type="entry name" value="Periplasmic binding protein-like II"/>
    <property type="match status" value="1"/>
</dbReference>
<keyword evidence="8" id="KW-1185">Reference proteome</keyword>